<feature type="transmembrane region" description="Helical" evidence="1">
    <location>
        <begin position="118"/>
        <end position="138"/>
    </location>
</feature>
<dbReference type="AlphaFoldDB" id="A0A7G1G1F6"/>
<feature type="transmembrane region" description="Helical" evidence="1">
    <location>
        <begin position="86"/>
        <end position="106"/>
    </location>
</feature>
<protein>
    <submittedName>
        <fullName evidence="2">Uncharacterized protein</fullName>
    </submittedName>
</protein>
<keyword evidence="3" id="KW-1185">Reference proteome</keyword>
<feature type="transmembrane region" description="Helical" evidence="1">
    <location>
        <begin position="29"/>
        <end position="51"/>
    </location>
</feature>
<accession>A0A7G1G1F6</accession>
<reference evidence="2 3" key="1">
    <citation type="submission" date="2018-06" db="EMBL/GenBank/DDBJ databases">
        <title>Genome sequencing of Oceanotoga sp. sy52.</title>
        <authorList>
            <person name="Mori K."/>
        </authorList>
    </citation>
    <scope>NUCLEOTIDE SEQUENCE [LARGE SCALE GENOMIC DNA]</scope>
    <source>
        <strain evidence="3">sy52</strain>
    </source>
</reference>
<name>A0A7G1G1F6_9BACT</name>
<dbReference type="Proteomes" id="UP000516361">
    <property type="component" value="Chromosome"/>
</dbReference>
<keyword evidence="1" id="KW-0472">Membrane</keyword>
<keyword evidence="1" id="KW-0812">Transmembrane</keyword>
<evidence type="ECO:0000313" key="2">
    <source>
        <dbReference type="EMBL" id="BBE30000.1"/>
    </source>
</evidence>
<feature type="transmembrane region" description="Helical" evidence="1">
    <location>
        <begin position="188"/>
        <end position="204"/>
    </location>
</feature>
<dbReference type="InParanoid" id="A0A7G1G1F6"/>
<proteinExistence type="predicted"/>
<keyword evidence="1" id="KW-1133">Transmembrane helix</keyword>
<evidence type="ECO:0000256" key="1">
    <source>
        <dbReference type="SAM" id="Phobius"/>
    </source>
</evidence>
<sequence length="205" mass="23276">MKKFFYVLFFGALWGLTEATLGYGLHFISVFIPGIAGFVMFAFAFLFMNMAYKKTKNLFTVIEVSMVAASIKLLDLALPIHPIKAINPAISILFEGLAVFTFLYLFKNKKSFTSIFTMSMSWRVAFVLLSFIEIPLNAPNFVISKNLIEIMNFLIIDSLINSIIIYAFMKKIKLPEFKRIKNMKITPALSLVILSVAMLAELNLR</sequence>
<feature type="transmembrane region" description="Helical" evidence="1">
    <location>
        <begin position="150"/>
        <end position="168"/>
    </location>
</feature>
<dbReference type="KEGG" id="ocy:OSSY52_01410"/>
<feature type="transmembrane region" description="Helical" evidence="1">
    <location>
        <begin position="58"/>
        <end position="80"/>
    </location>
</feature>
<organism evidence="2 3">
    <name type="scientific">Tepiditoga spiralis</name>
    <dbReference type="NCBI Taxonomy" id="2108365"/>
    <lineage>
        <taxon>Bacteria</taxon>
        <taxon>Thermotogati</taxon>
        <taxon>Thermotogota</taxon>
        <taxon>Thermotogae</taxon>
        <taxon>Petrotogales</taxon>
        <taxon>Petrotogaceae</taxon>
        <taxon>Tepiditoga</taxon>
    </lineage>
</organism>
<gene>
    <name evidence="2" type="ORF">OSSY52_01410</name>
</gene>
<dbReference type="EMBL" id="AP018712">
    <property type="protein sequence ID" value="BBE30000.1"/>
    <property type="molecule type" value="Genomic_DNA"/>
</dbReference>
<dbReference type="RefSeq" id="WP_190615139.1">
    <property type="nucleotide sequence ID" value="NZ_AP018712.1"/>
</dbReference>
<evidence type="ECO:0000313" key="3">
    <source>
        <dbReference type="Proteomes" id="UP000516361"/>
    </source>
</evidence>